<dbReference type="RefSeq" id="WP_169626046.1">
    <property type="nucleotide sequence ID" value="NZ_JABBNT010000004.1"/>
</dbReference>
<dbReference type="Proteomes" id="UP000539372">
    <property type="component" value="Unassembled WGS sequence"/>
</dbReference>
<sequence>MTTPIPNPAQRPRADATKDALIRAAVAVFGRDGFQAASTRAIAQEAGVNQALIKYHFANKQGLYDAAIQSIADRMGTEVLPIFHAIEANRVEDDPAASLFALKRMLGAMIGLLAREDAANWAQLIVREQQSPGPAFLKIYDGIMAPALTTMARLVNVLDPAGRLGDPKLLVITLVGQVLVLRVAHATMMRFVGWDRIGDKELEEIRARIGRNLDRLFAETEHAP</sequence>
<dbReference type="InterPro" id="IPR050109">
    <property type="entry name" value="HTH-type_TetR-like_transc_reg"/>
</dbReference>
<dbReference type="PRINTS" id="PR00455">
    <property type="entry name" value="HTHTETR"/>
</dbReference>
<evidence type="ECO:0000256" key="2">
    <source>
        <dbReference type="ARBA" id="ARBA00023125"/>
    </source>
</evidence>
<comment type="caution">
    <text evidence="6">The sequence shown here is derived from an EMBL/GenBank/DDBJ whole genome shotgun (WGS) entry which is preliminary data.</text>
</comment>
<dbReference type="InterPro" id="IPR015292">
    <property type="entry name" value="Tscrpt_reg_YbiH_C"/>
</dbReference>
<dbReference type="Pfam" id="PF09209">
    <property type="entry name" value="CecR_C"/>
    <property type="match status" value="1"/>
</dbReference>
<evidence type="ECO:0000313" key="6">
    <source>
        <dbReference type="EMBL" id="NMM45658.1"/>
    </source>
</evidence>
<dbReference type="InterPro" id="IPR001647">
    <property type="entry name" value="HTH_TetR"/>
</dbReference>
<feature type="domain" description="HTH tetR-type" evidence="5">
    <location>
        <begin position="15"/>
        <end position="75"/>
    </location>
</feature>
<name>A0A7Y0E1S2_9PROT</name>
<dbReference type="Pfam" id="PF00440">
    <property type="entry name" value="TetR_N"/>
    <property type="match status" value="1"/>
</dbReference>
<keyword evidence="1" id="KW-0805">Transcription regulation</keyword>
<proteinExistence type="predicted"/>
<evidence type="ECO:0000259" key="5">
    <source>
        <dbReference type="PROSITE" id="PS50977"/>
    </source>
</evidence>
<accession>A0A7Y0E1S2</accession>
<dbReference type="GO" id="GO:0003700">
    <property type="term" value="F:DNA-binding transcription factor activity"/>
    <property type="evidence" value="ECO:0007669"/>
    <property type="project" value="TreeGrafter"/>
</dbReference>
<evidence type="ECO:0000313" key="7">
    <source>
        <dbReference type="Proteomes" id="UP000539372"/>
    </source>
</evidence>
<dbReference type="SUPFAM" id="SSF48498">
    <property type="entry name" value="Tetracyclin repressor-like, C-terminal domain"/>
    <property type="match status" value="1"/>
</dbReference>
<dbReference type="PANTHER" id="PTHR30055:SF234">
    <property type="entry name" value="HTH-TYPE TRANSCRIPTIONAL REGULATOR BETI"/>
    <property type="match status" value="1"/>
</dbReference>
<dbReference type="SUPFAM" id="SSF46689">
    <property type="entry name" value="Homeodomain-like"/>
    <property type="match status" value="1"/>
</dbReference>
<gene>
    <name evidence="6" type="ORF">HH303_14270</name>
</gene>
<dbReference type="EMBL" id="JABBNT010000004">
    <property type="protein sequence ID" value="NMM45658.1"/>
    <property type="molecule type" value="Genomic_DNA"/>
</dbReference>
<dbReference type="Gene3D" id="1.10.357.10">
    <property type="entry name" value="Tetracycline Repressor, domain 2"/>
    <property type="match status" value="1"/>
</dbReference>
<feature type="DNA-binding region" description="H-T-H motif" evidence="4">
    <location>
        <begin position="38"/>
        <end position="57"/>
    </location>
</feature>
<dbReference type="Gene3D" id="1.10.10.60">
    <property type="entry name" value="Homeodomain-like"/>
    <property type="match status" value="1"/>
</dbReference>
<dbReference type="PROSITE" id="PS50977">
    <property type="entry name" value="HTH_TETR_2"/>
    <property type="match status" value="1"/>
</dbReference>
<evidence type="ECO:0000256" key="4">
    <source>
        <dbReference type="PROSITE-ProRule" id="PRU00335"/>
    </source>
</evidence>
<dbReference type="AlphaFoldDB" id="A0A7Y0E1S2"/>
<evidence type="ECO:0000256" key="3">
    <source>
        <dbReference type="ARBA" id="ARBA00023163"/>
    </source>
</evidence>
<keyword evidence="2 4" id="KW-0238">DNA-binding</keyword>
<protein>
    <submittedName>
        <fullName evidence="6">CerR family C-terminal domain-containing protein</fullName>
    </submittedName>
</protein>
<dbReference type="InterPro" id="IPR009057">
    <property type="entry name" value="Homeodomain-like_sf"/>
</dbReference>
<keyword evidence="7" id="KW-1185">Reference proteome</keyword>
<organism evidence="6 7">
    <name type="scientific">Pacificispira spongiicola</name>
    <dbReference type="NCBI Taxonomy" id="2729598"/>
    <lineage>
        <taxon>Bacteria</taxon>
        <taxon>Pseudomonadati</taxon>
        <taxon>Pseudomonadota</taxon>
        <taxon>Alphaproteobacteria</taxon>
        <taxon>Rhodospirillales</taxon>
        <taxon>Rhodospirillaceae</taxon>
        <taxon>Pacificispira</taxon>
    </lineage>
</organism>
<dbReference type="InterPro" id="IPR036271">
    <property type="entry name" value="Tet_transcr_reg_TetR-rel_C_sf"/>
</dbReference>
<evidence type="ECO:0000256" key="1">
    <source>
        <dbReference type="ARBA" id="ARBA00023015"/>
    </source>
</evidence>
<reference evidence="6 7" key="1">
    <citation type="submission" date="2020-04" db="EMBL/GenBank/DDBJ databases">
        <title>Rhodospirillaceae bacterium KN72 isolated from deep sea.</title>
        <authorList>
            <person name="Zhang D.-C."/>
        </authorList>
    </citation>
    <scope>NUCLEOTIDE SEQUENCE [LARGE SCALE GENOMIC DNA]</scope>
    <source>
        <strain evidence="6 7">KN72</strain>
    </source>
</reference>
<dbReference type="PANTHER" id="PTHR30055">
    <property type="entry name" value="HTH-TYPE TRANSCRIPTIONAL REGULATOR RUTR"/>
    <property type="match status" value="1"/>
</dbReference>
<keyword evidence="3" id="KW-0804">Transcription</keyword>
<dbReference type="GO" id="GO:0000976">
    <property type="term" value="F:transcription cis-regulatory region binding"/>
    <property type="evidence" value="ECO:0007669"/>
    <property type="project" value="TreeGrafter"/>
</dbReference>